<dbReference type="GO" id="GO:0019808">
    <property type="term" value="F:polyamine binding"/>
    <property type="evidence" value="ECO:0007669"/>
    <property type="project" value="InterPro"/>
</dbReference>
<accession>A0A9X3MVJ6</accession>
<dbReference type="PANTHER" id="PTHR30222">
    <property type="entry name" value="SPERMIDINE/PUTRESCINE-BINDING PERIPLASMIC PROTEIN"/>
    <property type="match status" value="1"/>
</dbReference>
<protein>
    <submittedName>
        <fullName evidence="5">Spermidine/putrescine ABC transporter substrate-binding protein</fullName>
    </submittedName>
</protein>
<keyword evidence="4" id="KW-0574">Periplasm</keyword>
<dbReference type="CDD" id="cd13590">
    <property type="entry name" value="PBP2_PotD_PotF_like"/>
    <property type="match status" value="1"/>
</dbReference>
<evidence type="ECO:0000256" key="3">
    <source>
        <dbReference type="ARBA" id="ARBA00022729"/>
    </source>
</evidence>
<dbReference type="GO" id="GO:0042597">
    <property type="term" value="C:periplasmic space"/>
    <property type="evidence" value="ECO:0007669"/>
    <property type="project" value="UniProtKB-SubCell"/>
</dbReference>
<dbReference type="PROSITE" id="PS51318">
    <property type="entry name" value="TAT"/>
    <property type="match status" value="1"/>
</dbReference>
<dbReference type="PRINTS" id="PR00909">
    <property type="entry name" value="SPERMDNBNDNG"/>
</dbReference>
<evidence type="ECO:0000313" key="6">
    <source>
        <dbReference type="Proteomes" id="UP001149140"/>
    </source>
</evidence>
<comment type="subcellular location">
    <subcellularLocation>
        <location evidence="1">Periplasm</location>
    </subcellularLocation>
</comment>
<dbReference type="InterPro" id="IPR001188">
    <property type="entry name" value="Sperm_putr-bd"/>
</dbReference>
<keyword evidence="6" id="KW-1185">Reference proteome</keyword>
<dbReference type="EMBL" id="JAPDOD010000016">
    <property type="protein sequence ID" value="MDA0162067.1"/>
    <property type="molecule type" value="Genomic_DNA"/>
</dbReference>
<dbReference type="RefSeq" id="WP_270041304.1">
    <property type="nucleotide sequence ID" value="NZ_JAPDOD010000016.1"/>
</dbReference>
<dbReference type="InterPro" id="IPR006311">
    <property type="entry name" value="TAT_signal"/>
</dbReference>
<dbReference type="Gene3D" id="3.40.190.10">
    <property type="entry name" value="Periplasmic binding protein-like II"/>
    <property type="match status" value="2"/>
</dbReference>
<name>A0A9X3MVJ6_9ACTN</name>
<keyword evidence="2" id="KW-0813">Transport</keyword>
<organism evidence="5 6">
    <name type="scientific">Solirubrobacter ginsenosidimutans</name>
    <dbReference type="NCBI Taxonomy" id="490573"/>
    <lineage>
        <taxon>Bacteria</taxon>
        <taxon>Bacillati</taxon>
        <taxon>Actinomycetota</taxon>
        <taxon>Thermoleophilia</taxon>
        <taxon>Solirubrobacterales</taxon>
        <taxon>Solirubrobacteraceae</taxon>
        <taxon>Solirubrobacter</taxon>
    </lineage>
</organism>
<keyword evidence="3" id="KW-0732">Signal</keyword>
<evidence type="ECO:0000256" key="4">
    <source>
        <dbReference type="ARBA" id="ARBA00022764"/>
    </source>
</evidence>
<proteinExistence type="predicted"/>
<dbReference type="SUPFAM" id="SSF53850">
    <property type="entry name" value="Periplasmic binding protein-like II"/>
    <property type="match status" value="1"/>
</dbReference>
<dbReference type="InterPro" id="IPR006059">
    <property type="entry name" value="SBP"/>
</dbReference>
<dbReference type="Pfam" id="PF13416">
    <property type="entry name" value="SBP_bac_8"/>
    <property type="match status" value="1"/>
</dbReference>
<dbReference type="Proteomes" id="UP001149140">
    <property type="component" value="Unassembled WGS sequence"/>
</dbReference>
<reference evidence="5" key="1">
    <citation type="submission" date="2022-10" db="EMBL/GenBank/DDBJ databases">
        <title>The WGS of Solirubrobacter ginsenosidimutans DSM 21036.</title>
        <authorList>
            <person name="Jiang Z."/>
        </authorList>
    </citation>
    <scope>NUCLEOTIDE SEQUENCE</scope>
    <source>
        <strain evidence="5">DSM 21036</strain>
    </source>
</reference>
<gene>
    <name evidence="5" type="ORF">OM076_17475</name>
</gene>
<dbReference type="AlphaFoldDB" id="A0A9X3MVJ6"/>
<dbReference type="PANTHER" id="PTHR30222:SF17">
    <property type="entry name" value="SPERMIDINE_PUTRESCINE-BINDING PERIPLASMIC PROTEIN"/>
    <property type="match status" value="1"/>
</dbReference>
<evidence type="ECO:0000256" key="1">
    <source>
        <dbReference type="ARBA" id="ARBA00004418"/>
    </source>
</evidence>
<comment type="caution">
    <text evidence="5">The sequence shown here is derived from an EMBL/GenBank/DDBJ whole genome shotgun (WGS) entry which is preliminary data.</text>
</comment>
<evidence type="ECO:0000256" key="2">
    <source>
        <dbReference type="ARBA" id="ARBA00022448"/>
    </source>
</evidence>
<evidence type="ECO:0000313" key="5">
    <source>
        <dbReference type="EMBL" id="MDA0162067.1"/>
    </source>
</evidence>
<dbReference type="GO" id="GO:0015846">
    <property type="term" value="P:polyamine transport"/>
    <property type="evidence" value="ECO:0007669"/>
    <property type="project" value="InterPro"/>
</dbReference>
<sequence>MNEPSGLSRRRLLAGAGALLAGAGLTGCENTTTPVATAEGSSGKGIMGDPTAGGPVDAAGIPLSRHDYPVTLPKVGDAVKAGKPESGGELQIYNYADYLNPEVIKAFGKQENVSVRVTTFNSLDEAFTKLSTGRLKFDVIFTAPDHLSRLVGSKLVQPLNLELVPNLHSEVWPELQNPFYDVGPRYSVPYTLYTTGIGWRNDKLGDFDPEQLGWESFWKSEAFRGRVGILDDSREALGMALMRRGVTDLNTEDPAQLKRASDDLKELNQIARVKVTITGYETLPAGRMWLNQVWSGDMLNAVISYLPSGTTGDVLSYWYQKAGGPVFNDCMCIGAEAEKPVLAHRFMNYLLDPKNALENFVGYVGYQPPITKIDADALFAQELLPENLRNCVVTREDYANGNAYLALTANGRRAWDQNWDAFRNG</sequence>